<protein>
    <submittedName>
        <fullName evidence="2">DUF1631 domain-containing protein</fullName>
    </submittedName>
</protein>
<dbReference type="RefSeq" id="WP_302724517.1">
    <property type="nucleotide sequence ID" value="NZ_JAULRU010000797.1"/>
</dbReference>
<comment type="caution">
    <text evidence="2">The sequence shown here is derived from an EMBL/GenBank/DDBJ whole genome shotgun (WGS) entry which is preliminary data.</text>
</comment>
<evidence type="ECO:0000313" key="2">
    <source>
        <dbReference type="EMBL" id="MDX6847922.1"/>
    </source>
</evidence>
<feature type="compositionally biased region" description="Polar residues" evidence="1">
    <location>
        <begin position="613"/>
        <end position="629"/>
    </location>
</feature>
<feature type="region of interest" description="Disordered" evidence="1">
    <location>
        <begin position="612"/>
        <end position="650"/>
    </location>
</feature>
<feature type="compositionally biased region" description="Polar residues" evidence="1">
    <location>
        <begin position="245"/>
        <end position="260"/>
    </location>
</feature>
<accession>A0ABU4RUU6</accession>
<evidence type="ECO:0000256" key="1">
    <source>
        <dbReference type="SAM" id="MobiDB-lite"/>
    </source>
</evidence>
<gene>
    <name evidence="2" type="ORF">SCD92_01035</name>
</gene>
<organism evidence="2 3">
    <name type="scientific">Gilvimarinus gilvus</name>
    <dbReference type="NCBI Taxonomy" id="3058038"/>
    <lineage>
        <taxon>Bacteria</taxon>
        <taxon>Pseudomonadati</taxon>
        <taxon>Pseudomonadota</taxon>
        <taxon>Gammaproteobacteria</taxon>
        <taxon>Cellvibrionales</taxon>
        <taxon>Cellvibrionaceae</taxon>
        <taxon>Gilvimarinus</taxon>
    </lineage>
</organism>
<feature type="region of interest" description="Disordered" evidence="1">
    <location>
        <begin position="1"/>
        <end position="24"/>
    </location>
</feature>
<proteinExistence type="predicted"/>
<dbReference type="InterPro" id="IPR012434">
    <property type="entry name" value="DUF1631"/>
</dbReference>
<name>A0ABU4RUU6_9GAMM</name>
<dbReference type="Pfam" id="PF07793">
    <property type="entry name" value="DUF1631"/>
    <property type="match status" value="1"/>
</dbReference>
<keyword evidence="3" id="KW-1185">Reference proteome</keyword>
<reference evidence="2 3" key="1">
    <citation type="submission" date="2023-11" db="EMBL/GenBank/DDBJ databases">
        <title>Gilvimarinus fulvus sp. nov., isolated from the surface of Kelp.</title>
        <authorList>
            <person name="Sun Y.Y."/>
            <person name="Gong Y."/>
            <person name="Du Z.J."/>
        </authorList>
    </citation>
    <scope>NUCLEOTIDE SEQUENCE [LARGE SCALE GENOMIC DNA]</scope>
    <source>
        <strain evidence="2 3">SDUM040013</strain>
    </source>
</reference>
<dbReference type="EMBL" id="JAXAFO010000001">
    <property type="protein sequence ID" value="MDX6847922.1"/>
    <property type="molecule type" value="Genomic_DNA"/>
</dbReference>
<dbReference type="Proteomes" id="UP001273505">
    <property type="component" value="Unassembled WGS sequence"/>
</dbReference>
<sequence length="787" mass="86226">MNKVPTGNDKVVRMRSPGSKSAAGALARMPASMHQMREKARSRLMSMLGRFYEQADDALFKLADQATNNHEQNAYFDSMRELRLRRKSSEEAFLRSLDQSLSVILDASIVRDELPQEHSEDSLSLVGKDELEDMVAEEAMVRWANDQFAEKVQHLSLRIDQLVPVKVYTENNPVGPAVICSAFFNTASQFELEVKARLVLYKLFDRNVMQSLGELYDQLNQHFVEANILPSLSSAAARKPVQKTRGAQVTGTGAKPSSAQVADEADTGSEVLLNDLRELMRSARTGNASQATTPEAGGGHVVSSEDLLGLLTLAQRRASSGSDRAELTSAQISSQIADLLDKSGKSESQLNKVDSDVINLVSMMFEFILDDRNLAPSMKVLLGRLQIPLIKVAITDKTFFGKGGHPARRLLNEMARAALGWQELAEDKREKDALYGKVLSTVDGVLQSYETNIDVFDELLVDFKSFLEREKRRSKILEQRTIDAEDGKAKSQKARAEVDAALDEVSAGFAVPPAAAQLLSSAWANVLFVTCLKDGADSELFARQIATAKRLIWSVTTPMTAENRQKLLKLVPQLLGELRKGLEDIAFNPYQMGQLFQSLEQLHLRILRGQAEPTPQTVSSGETTKQVTSAPGDDSQKEPQNEQRGSIKAPAPLSLAEKAHQDAAVKGGESLASLGAESVSGDGAGRASQTIDSQTLALVSNLSQGAWFEMAADTGEHYRCRLAAIIKPTGKYIFVNRAGMKVAEESKEQLALALRDGKIRLLDDGMLFDRALESVIGTLRKPVQPQK</sequence>
<feature type="region of interest" description="Disordered" evidence="1">
    <location>
        <begin position="239"/>
        <end position="265"/>
    </location>
</feature>
<evidence type="ECO:0000313" key="3">
    <source>
        <dbReference type="Proteomes" id="UP001273505"/>
    </source>
</evidence>